<feature type="transmembrane region" description="Helical" evidence="10">
    <location>
        <begin position="51"/>
        <end position="78"/>
    </location>
</feature>
<evidence type="ECO:0000256" key="3">
    <source>
        <dbReference type="ARBA" id="ARBA00022475"/>
    </source>
</evidence>
<dbReference type="HOGENOM" id="CLU_000604_84_3_9"/>
<evidence type="ECO:0000259" key="12">
    <source>
        <dbReference type="PROSITE" id="PS50929"/>
    </source>
</evidence>
<feature type="transmembrane region" description="Helical" evidence="10">
    <location>
        <begin position="275"/>
        <end position="296"/>
    </location>
</feature>
<dbReference type="PROSITE" id="PS00211">
    <property type="entry name" value="ABC_TRANSPORTER_1"/>
    <property type="match status" value="1"/>
</dbReference>
<feature type="domain" description="ABC transporter" evidence="11">
    <location>
        <begin position="363"/>
        <end position="598"/>
    </location>
</feature>
<dbReference type="Gene3D" id="1.20.1560.10">
    <property type="entry name" value="ABC transporter type 1, transmembrane domain"/>
    <property type="match status" value="1"/>
</dbReference>
<reference evidence="13" key="1">
    <citation type="submission" date="2009-04" db="EMBL/GenBank/DDBJ databases">
        <authorList>
            <person name="Weinstock G."/>
            <person name="Sodergren E."/>
            <person name="Clifton S."/>
            <person name="Fulton L."/>
            <person name="Fulton B."/>
            <person name="Courtney L."/>
            <person name="Fronick C."/>
            <person name="Harrison M."/>
            <person name="Strong C."/>
            <person name="Farmer C."/>
            <person name="Delahaunty K."/>
            <person name="Markovic C."/>
            <person name="Hall O."/>
            <person name="Minx P."/>
            <person name="Tomlinson C."/>
            <person name="Mitreva M."/>
            <person name="Nelson J."/>
            <person name="Hou S."/>
            <person name="Wollam A."/>
            <person name="Pepin K.H."/>
            <person name="Johnson M."/>
            <person name="Bhonagiri V."/>
            <person name="Nash W.E."/>
            <person name="Warren W."/>
            <person name="Chinwalla A."/>
            <person name="Mardis E.R."/>
            <person name="Wilson R.K."/>
        </authorList>
    </citation>
    <scope>NUCLEOTIDE SEQUENCE [LARGE SCALE GENOMIC DNA]</scope>
    <source>
        <strain evidence="13">DSM 14600</strain>
    </source>
</reference>
<keyword evidence="14" id="KW-1185">Reference proteome</keyword>
<dbReference type="SUPFAM" id="SSF90123">
    <property type="entry name" value="ABC transporter transmembrane region"/>
    <property type="match status" value="1"/>
</dbReference>
<dbReference type="SMART" id="SM00382">
    <property type="entry name" value="AAA"/>
    <property type="match status" value="1"/>
</dbReference>
<feature type="domain" description="ABC transmembrane type-1" evidence="12">
    <location>
        <begin position="16"/>
        <end position="298"/>
    </location>
</feature>
<comment type="subcellular location">
    <subcellularLocation>
        <location evidence="1">Cell membrane</location>
        <topology evidence="1">Multi-pass membrane protein</topology>
    </subcellularLocation>
</comment>
<dbReference type="Gene3D" id="3.40.50.300">
    <property type="entry name" value="P-loop containing nucleotide triphosphate hydrolases"/>
    <property type="match status" value="1"/>
</dbReference>
<evidence type="ECO:0000256" key="6">
    <source>
        <dbReference type="ARBA" id="ARBA00022840"/>
    </source>
</evidence>
<dbReference type="eggNOG" id="COG1132">
    <property type="taxonomic scope" value="Bacteria"/>
</dbReference>
<evidence type="ECO:0000256" key="2">
    <source>
        <dbReference type="ARBA" id="ARBA00022448"/>
    </source>
</evidence>
<sequence length="629" mass="68492">MSRLLRFFRHYKKETLLAPLFKLFEALMNLLVPLVVARIIDQGIAASNRPLIIRCFIFLIVLAVAGMLFAFVAQWFAAKSSVGFTTEMRQELFDHIQSLSYTELDTLGTDTLITRMTSDANQVQAGINMALRLLLRSPLIVLGSILMAFTIDAKSALIFLVATLVLFAVVFAIMLVSIPLFRKSQRALDRLLGITRENLSGVRVIRAFCKEEAEIQEFDERNAYLTRTNEFVGRLSALMNPASFLIVNISIILLIQLGAVRVNAGSMEQGQVVALYNYLAAIIIELIKFASLLVSINKSLACADRIADVFDIQSSMTYPPAIAAAAQVNSASASTDMTSGNPDASGPADRPAAVPDGSGADAVRFTDVSLTYAGSDETALEDISFSVRRGQTIGIIGSTGSGKSSLVNLIPRFYDATRGRVDVLGRDVRDYPKGDLIAKIGVVPQKALLFEGSIRDNLLWGQADATDEELWEAIARAQATEVVKGKEGGLDALIEQGGRNLSGGQKQRLTIARALVKKPELLIMDDSASALDFATDAALRQAIRKMAGSLTIFIVSQRASSIRSADRILLLDDGRLVGSGNHEELLAKNQIYQEIYYSQFPEEKPNRPPSDETASISSTQGKEAPDEDK</sequence>
<dbReference type="STRING" id="626523.GCWU000342_00613"/>
<dbReference type="Pfam" id="PF00664">
    <property type="entry name" value="ABC_membrane"/>
    <property type="match status" value="1"/>
</dbReference>
<dbReference type="InterPro" id="IPR017871">
    <property type="entry name" value="ABC_transporter-like_CS"/>
</dbReference>
<feature type="transmembrane region" description="Helical" evidence="10">
    <location>
        <begin position="231"/>
        <end position="255"/>
    </location>
</feature>
<gene>
    <name evidence="13" type="ORF">GCWU000342_00613</name>
</gene>
<accession>C4G9G0</accession>
<evidence type="ECO:0000313" key="13">
    <source>
        <dbReference type="EMBL" id="EEP29257.1"/>
    </source>
</evidence>
<feature type="transmembrane region" description="Helical" evidence="10">
    <location>
        <begin position="157"/>
        <end position="181"/>
    </location>
</feature>
<dbReference type="CDD" id="cd18548">
    <property type="entry name" value="ABC_6TM_Tm287_like"/>
    <property type="match status" value="1"/>
</dbReference>
<dbReference type="RefSeq" id="WP_006905645.1">
    <property type="nucleotide sequence ID" value="NZ_GG665866.1"/>
</dbReference>
<proteinExistence type="predicted"/>
<feature type="region of interest" description="Disordered" evidence="9">
    <location>
        <begin position="333"/>
        <end position="360"/>
    </location>
</feature>
<feature type="transmembrane region" description="Helical" evidence="10">
    <location>
        <begin position="133"/>
        <end position="151"/>
    </location>
</feature>
<dbReference type="PROSITE" id="PS50893">
    <property type="entry name" value="ABC_TRANSPORTER_2"/>
    <property type="match status" value="1"/>
</dbReference>
<feature type="transmembrane region" description="Helical" evidence="10">
    <location>
        <begin position="20"/>
        <end position="39"/>
    </location>
</feature>
<dbReference type="InterPro" id="IPR003439">
    <property type="entry name" value="ABC_transporter-like_ATP-bd"/>
</dbReference>
<evidence type="ECO:0000256" key="8">
    <source>
        <dbReference type="ARBA" id="ARBA00023136"/>
    </source>
</evidence>
<dbReference type="InterPro" id="IPR011527">
    <property type="entry name" value="ABC1_TM_dom"/>
</dbReference>
<evidence type="ECO:0000259" key="11">
    <source>
        <dbReference type="PROSITE" id="PS50893"/>
    </source>
</evidence>
<dbReference type="Proteomes" id="UP000003494">
    <property type="component" value="Unassembled WGS sequence"/>
</dbReference>
<feature type="compositionally biased region" description="Basic and acidic residues" evidence="9">
    <location>
        <begin position="601"/>
        <end position="610"/>
    </location>
</feature>
<name>C4G9G0_9FIRM</name>
<organism evidence="13 14">
    <name type="scientific">Shuttleworthella satelles DSM 14600</name>
    <dbReference type="NCBI Taxonomy" id="626523"/>
    <lineage>
        <taxon>Bacteria</taxon>
        <taxon>Bacillati</taxon>
        <taxon>Bacillota</taxon>
        <taxon>Clostridia</taxon>
        <taxon>Lachnospirales</taxon>
        <taxon>Lachnospiraceae</taxon>
        <taxon>Shuttleworthella</taxon>
    </lineage>
</organism>
<dbReference type="GO" id="GO:0015421">
    <property type="term" value="F:ABC-type oligopeptide transporter activity"/>
    <property type="evidence" value="ECO:0007669"/>
    <property type="project" value="TreeGrafter"/>
</dbReference>
<evidence type="ECO:0000313" key="14">
    <source>
        <dbReference type="Proteomes" id="UP000003494"/>
    </source>
</evidence>
<dbReference type="GO" id="GO:0005524">
    <property type="term" value="F:ATP binding"/>
    <property type="evidence" value="ECO:0007669"/>
    <property type="project" value="UniProtKB-KW"/>
</dbReference>
<keyword evidence="2" id="KW-0813">Transport</keyword>
<keyword evidence="5" id="KW-0547">Nucleotide-binding</keyword>
<dbReference type="InterPro" id="IPR036640">
    <property type="entry name" value="ABC1_TM_sf"/>
</dbReference>
<dbReference type="InterPro" id="IPR039421">
    <property type="entry name" value="Type_1_exporter"/>
</dbReference>
<keyword evidence="7 10" id="KW-1133">Transmembrane helix</keyword>
<evidence type="ECO:0000256" key="1">
    <source>
        <dbReference type="ARBA" id="ARBA00004651"/>
    </source>
</evidence>
<feature type="region of interest" description="Disordered" evidence="9">
    <location>
        <begin position="599"/>
        <end position="629"/>
    </location>
</feature>
<dbReference type="GO" id="GO:0016887">
    <property type="term" value="F:ATP hydrolysis activity"/>
    <property type="evidence" value="ECO:0007669"/>
    <property type="project" value="InterPro"/>
</dbReference>
<feature type="compositionally biased region" description="Polar residues" evidence="9">
    <location>
        <begin position="612"/>
        <end position="621"/>
    </location>
</feature>
<dbReference type="EMBL" id="ACIP02000001">
    <property type="protein sequence ID" value="EEP29257.1"/>
    <property type="molecule type" value="Genomic_DNA"/>
</dbReference>
<protein>
    <submittedName>
        <fullName evidence="13">ABC transporter, ATP-binding protein</fullName>
    </submittedName>
</protein>
<keyword evidence="8 10" id="KW-0472">Membrane</keyword>
<dbReference type="FunFam" id="3.40.50.300:FF:000854">
    <property type="entry name" value="Multidrug ABC transporter ATP-binding protein"/>
    <property type="match status" value="1"/>
</dbReference>
<evidence type="ECO:0000256" key="9">
    <source>
        <dbReference type="SAM" id="MobiDB-lite"/>
    </source>
</evidence>
<evidence type="ECO:0000256" key="10">
    <source>
        <dbReference type="SAM" id="Phobius"/>
    </source>
</evidence>
<keyword evidence="3" id="KW-1003">Cell membrane</keyword>
<dbReference type="InterPro" id="IPR003593">
    <property type="entry name" value="AAA+_ATPase"/>
</dbReference>
<dbReference type="Pfam" id="PF00005">
    <property type="entry name" value="ABC_tran"/>
    <property type="match status" value="1"/>
</dbReference>
<dbReference type="PANTHER" id="PTHR43394">
    <property type="entry name" value="ATP-DEPENDENT PERMEASE MDL1, MITOCHONDRIAL"/>
    <property type="match status" value="1"/>
</dbReference>
<evidence type="ECO:0000256" key="5">
    <source>
        <dbReference type="ARBA" id="ARBA00022741"/>
    </source>
</evidence>
<evidence type="ECO:0000256" key="7">
    <source>
        <dbReference type="ARBA" id="ARBA00022989"/>
    </source>
</evidence>
<dbReference type="AlphaFoldDB" id="C4G9G0"/>
<evidence type="ECO:0000256" key="4">
    <source>
        <dbReference type="ARBA" id="ARBA00022692"/>
    </source>
</evidence>
<keyword evidence="6 13" id="KW-0067">ATP-binding</keyword>
<keyword evidence="4 10" id="KW-0812">Transmembrane</keyword>
<dbReference type="GO" id="GO:0005886">
    <property type="term" value="C:plasma membrane"/>
    <property type="evidence" value="ECO:0007669"/>
    <property type="project" value="UniProtKB-SubCell"/>
</dbReference>
<comment type="caution">
    <text evidence="13">The sequence shown here is derived from an EMBL/GenBank/DDBJ whole genome shotgun (WGS) entry which is preliminary data.</text>
</comment>
<dbReference type="PANTHER" id="PTHR43394:SF1">
    <property type="entry name" value="ATP-BINDING CASSETTE SUB-FAMILY B MEMBER 10, MITOCHONDRIAL"/>
    <property type="match status" value="1"/>
</dbReference>
<dbReference type="InterPro" id="IPR027417">
    <property type="entry name" value="P-loop_NTPase"/>
</dbReference>
<dbReference type="SUPFAM" id="SSF52540">
    <property type="entry name" value="P-loop containing nucleoside triphosphate hydrolases"/>
    <property type="match status" value="1"/>
</dbReference>
<dbReference type="PROSITE" id="PS50929">
    <property type="entry name" value="ABC_TM1F"/>
    <property type="match status" value="1"/>
</dbReference>